<proteinExistence type="predicted"/>
<evidence type="ECO:0000313" key="1">
    <source>
        <dbReference type="EMBL" id="MEC3876494.1"/>
    </source>
</evidence>
<name>A0ABU6HUX5_9FLAO</name>
<dbReference type="Proteomes" id="UP001348397">
    <property type="component" value="Unassembled WGS sequence"/>
</dbReference>
<comment type="caution">
    <text evidence="1">The sequence shown here is derived from an EMBL/GenBank/DDBJ whole genome shotgun (WGS) entry which is preliminary data.</text>
</comment>
<organism evidence="1 2">
    <name type="scientific">Chryseobacterium salviniae</name>
    <dbReference type="NCBI Taxonomy" id="3101750"/>
    <lineage>
        <taxon>Bacteria</taxon>
        <taxon>Pseudomonadati</taxon>
        <taxon>Bacteroidota</taxon>
        <taxon>Flavobacteriia</taxon>
        <taxon>Flavobacteriales</taxon>
        <taxon>Weeksellaceae</taxon>
        <taxon>Chryseobacterium group</taxon>
        <taxon>Chryseobacterium</taxon>
    </lineage>
</organism>
<accession>A0ABU6HUX5</accession>
<dbReference type="EMBL" id="JAYLAA010000041">
    <property type="protein sequence ID" value="MEC3876494.1"/>
    <property type="molecule type" value="Genomic_DNA"/>
</dbReference>
<dbReference type="RefSeq" id="WP_326321233.1">
    <property type="nucleotide sequence ID" value="NZ_JAYLAA010000041.1"/>
</dbReference>
<protein>
    <submittedName>
        <fullName evidence="1">Uncharacterized protein</fullName>
    </submittedName>
</protein>
<sequence>MAKHLKILTKEDDTGWFSWTRDTSSLLIKVMGMFRKFQEAADYFWKNPKVLTEIYDNLDGRSEILGQSISNRILFASVFNKFAASDKMPRGK</sequence>
<evidence type="ECO:0000313" key="2">
    <source>
        <dbReference type="Proteomes" id="UP001348397"/>
    </source>
</evidence>
<gene>
    <name evidence="1" type="ORF">SOP96_12280</name>
</gene>
<reference evidence="1 2" key="1">
    <citation type="submission" date="2024-01" db="EMBL/GenBank/DDBJ databases">
        <title>Chryseobacterium sp. T9W2-O.</title>
        <authorList>
            <person name="Maltman C."/>
        </authorList>
    </citation>
    <scope>NUCLEOTIDE SEQUENCE [LARGE SCALE GENOMIC DNA]</scope>
    <source>
        <strain evidence="1 2">T9W2-O</strain>
    </source>
</reference>
<keyword evidence="2" id="KW-1185">Reference proteome</keyword>